<organism evidence="3 4">
    <name type="scientific">Micromonospora tulbaghiae</name>
    <dbReference type="NCBI Taxonomy" id="479978"/>
    <lineage>
        <taxon>Bacteria</taxon>
        <taxon>Bacillati</taxon>
        <taxon>Actinomycetota</taxon>
        <taxon>Actinomycetes</taxon>
        <taxon>Micromonosporales</taxon>
        <taxon>Micromonosporaceae</taxon>
        <taxon>Micromonospora</taxon>
    </lineage>
</organism>
<name>A0ABY0KQD9_9ACTN</name>
<reference evidence="3 4" key="1">
    <citation type="submission" date="2016-06" db="EMBL/GenBank/DDBJ databases">
        <authorList>
            <person name="Varghese N."/>
            <person name="Submissions Spin"/>
        </authorList>
    </citation>
    <scope>NUCLEOTIDE SEQUENCE [LARGE SCALE GENOMIC DNA]</scope>
    <source>
        <strain evidence="3 4">DSM 45142</strain>
    </source>
</reference>
<keyword evidence="4" id="KW-1185">Reference proteome</keyword>
<evidence type="ECO:0000313" key="4">
    <source>
        <dbReference type="Proteomes" id="UP000199405"/>
    </source>
</evidence>
<evidence type="ECO:0000313" key="3">
    <source>
        <dbReference type="EMBL" id="SCE99923.1"/>
    </source>
</evidence>
<accession>A0ABY0KQD9</accession>
<feature type="domain" description="Septum formation-related" evidence="2">
    <location>
        <begin position="77"/>
        <end position="297"/>
    </location>
</feature>
<keyword evidence="1" id="KW-0472">Membrane</keyword>
<evidence type="ECO:0000259" key="2">
    <source>
        <dbReference type="Pfam" id="PF13845"/>
    </source>
</evidence>
<evidence type="ECO:0000256" key="1">
    <source>
        <dbReference type="SAM" id="Phobius"/>
    </source>
</evidence>
<dbReference type="PROSITE" id="PS51257">
    <property type="entry name" value="PROKAR_LIPOPROTEIN"/>
    <property type="match status" value="1"/>
</dbReference>
<feature type="transmembrane region" description="Helical" evidence="1">
    <location>
        <begin position="30"/>
        <end position="46"/>
    </location>
</feature>
<gene>
    <name evidence="3" type="ORF">GA0070562_4977</name>
</gene>
<proteinExistence type="predicted"/>
<keyword evidence="1" id="KW-0812">Transmembrane</keyword>
<protein>
    <submittedName>
        <fullName evidence="3">Septum formation</fullName>
    </submittedName>
</protein>
<dbReference type="Proteomes" id="UP000199405">
    <property type="component" value="Unassembled WGS sequence"/>
</dbReference>
<keyword evidence="1" id="KW-1133">Transmembrane helix</keyword>
<comment type="caution">
    <text evidence="3">The sequence shown here is derived from an EMBL/GenBank/DDBJ whole genome shotgun (WGS) entry which is preliminary data.</text>
</comment>
<dbReference type="InterPro" id="IPR026004">
    <property type="entry name" value="Septum_form"/>
</dbReference>
<sequence>MLHARARGTPVGLVATGCHLSRKGRTMRRWLHVLALAGAVTAVIAGCAQTHRADGDLIDDWAALPVPQLFVPATEACLPRLSTVVAAATYETVNCAGSHLAETVHVGRFSGPAAQGVRPEPGSPALRTARAECDQRAREMIGGDWHAARLTLNIALPTVTAWTSGARWFRCDLAETDSIDNTRPVNRVGSLRGALVGDNPLVHRCFDPKLIGQNLNYMAPVLCTEPHRAEFVGVYEEGDMSWAEFTRGAPATHRRCMTLIAAFAEVPDNAELPYRAGSIFYPPSQREWEEGDRGVRCFLWSDDRKLNRSVRGAGPEGLPVT</sequence>
<dbReference type="EMBL" id="FMCQ01000006">
    <property type="protein sequence ID" value="SCE99923.1"/>
    <property type="molecule type" value="Genomic_DNA"/>
</dbReference>
<dbReference type="Pfam" id="PF13845">
    <property type="entry name" value="Septum_form"/>
    <property type="match status" value="1"/>
</dbReference>